<comment type="caution">
    <text evidence="8">The sequence shown here is derived from an EMBL/GenBank/DDBJ whole genome shotgun (WGS) entry which is preliminary data.</text>
</comment>
<evidence type="ECO:0000259" key="7">
    <source>
        <dbReference type="Pfam" id="PF17827"/>
    </source>
</evidence>
<dbReference type="CDD" id="cd02440">
    <property type="entry name" value="AdoMet_MTases"/>
    <property type="match status" value="1"/>
</dbReference>
<feature type="domain" description="Methyltransferase small" evidence="6">
    <location>
        <begin position="121"/>
        <end position="204"/>
    </location>
</feature>
<keyword evidence="2 5" id="KW-0808">Transferase</keyword>
<gene>
    <name evidence="5 8" type="primary">prmC</name>
    <name evidence="8" type="ORF">BN983_01328</name>
</gene>
<dbReference type="Pfam" id="PF05175">
    <property type="entry name" value="MTS"/>
    <property type="match status" value="1"/>
</dbReference>
<evidence type="ECO:0000313" key="8">
    <source>
        <dbReference type="EMBL" id="CDQ23109.1"/>
    </source>
</evidence>
<dbReference type="InterPro" id="IPR002052">
    <property type="entry name" value="DNA_methylase_N6_adenine_CS"/>
</dbReference>
<evidence type="ECO:0000256" key="1">
    <source>
        <dbReference type="ARBA" id="ARBA00022603"/>
    </source>
</evidence>
<name>A0A024P377_9BACI</name>
<feature type="binding site" evidence="5">
    <location>
        <position position="179"/>
    </location>
    <ligand>
        <name>S-adenosyl-L-methionine</name>
        <dbReference type="ChEBI" id="CHEBI:59789"/>
    </ligand>
</feature>
<dbReference type="InterPro" id="IPR019874">
    <property type="entry name" value="RF_methyltr_PrmC"/>
</dbReference>
<dbReference type="PANTHER" id="PTHR18895">
    <property type="entry name" value="HEMK METHYLTRANSFERASE"/>
    <property type="match status" value="1"/>
</dbReference>
<organism evidence="8 9">
    <name type="scientific">Halobacillus karajensis</name>
    <dbReference type="NCBI Taxonomy" id="195088"/>
    <lineage>
        <taxon>Bacteria</taxon>
        <taxon>Bacillati</taxon>
        <taxon>Bacillota</taxon>
        <taxon>Bacilli</taxon>
        <taxon>Bacillales</taxon>
        <taxon>Bacillaceae</taxon>
        <taxon>Halobacillus</taxon>
    </lineage>
</organism>
<reference evidence="9" key="1">
    <citation type="submission" date="2014-03" db="EMBL/GenBank/DDBJ databases">
        <authorList>
            <person name="Urmite Genomes U."/>
        </authorList>
    </citation>
    <scope>NUCLEOTIDE SEQUENCE [LARGE SCALE GENOMIC DNA]</scope>
    <source>
        <strain evidence="9">HD-03</strain>
    </source>
</reference>
<evidence type="ECO:0000259" key="6">
    <source>
        <dbReference type="Pfam" id="PF05175"/>
    </source>
</evidence>
<evidence type="ECO:0000256" key="2">
    <source>
        <dbReference type="ARBA" id="ARBA00022679"/>
    </source>
</evidence>
<dbReference type="Gene3D" id="3.40.50.150">
    <property type="entry name" value="Vaccinia Virus protein VP39"/>
    <property type="match status" value="1"/>
</dbReference>
<dbReference type="InterPro" id="IPR029063">
    <property type="entry name" value="SAM-dependent_MTases_sf"/>
</dbReference>
<dbReference type="InterPro" id="IPR007848">
    <property type="entry name" value="Small_mtfrase_dom"/>
</dbReference>
<dbReference type="InterPro" id="IPR050320">
    <property type="entry name" value="N5-glutamine_MTase"/>
</dbReference>
<dbReference type="NCBIfam" id="TIGR00536">
    <property type="entry name" value="hemK_fam"/>
    <property type="match status" value="1"/>
</dbReference>
<feature type="binding site" evidence="5">
    <location>
        <begin position="194"/>
        <end position="197"/>
    </location>
    <ligand>
        <name>substrate</name>
    </ligand>
</feature>
<dbReference type="GO" id="GO:0102559">
    <property type="term" value="F:peptide chain release factor N(5)-glutamine methyltransferase activity"/>
    <property type="evidence" value="ECO:0007669"/>
    <property type="project" value="UniProtKB-EC"/>
</dbReference>
<keyword evidence="3 5" id="KW-0949">S-adenosyl-L-methionine</keyword>
<comment type="function">
    <text evidence="5">Methylates the class 1 translation termination release factors RF1/PrfA and RF2/PrfB on the glutamine residue of the universally conserved GGQ motif.</text>
</comment>
<accession>A0A024P377</accession>
<sequence>MNSMQPTFTSIREARRWASLFLQKHNRETRVADLLLEHFLNWTPSRILAFDEEPLSAEVKKAFIKSVQDHAETGIPVQHLTGWGHFYGRDFHVNKHVLIPRPETEELVLGVLDYVRTSGLKEVKIVDLGTGSGVIAITLAKEIPESKVTGVDLSKEALRVAGKNASVHRTDVDFIQGDFLEPLLDESIDIVVSNPPYIAQSEKELMNDTVLDFDPFMALFAEEEGLAAYKTIVQQLSRKKQKPTCIAFEIGYQQGSTVSRIIHEYLPGYQTEVRKDINQKDRMVFAFLNSKVED</sequence>
<dbReference type="Pfam" id="PF17827">
    <property type="entry name" value="PrmC_N"/>
    <property type="match status" value="1"/>
</dbReference>
<dbReference type="AlphaFoldDB" id="A0A024P377"/>
<dbReference type="GO" id="GO:0032259">
    <property type="term" value="P:methylation"/>
    <property type="evidence" value="ECO:0007669"/>
    <property type="project" value="UniProtKB-KW"/>
</dbReference>
<protein>
    <recommendedName>
        <fullName evidence="5">Release factor glutamine methyltransferase</fullName>
        <shortName evidence="5">RF MTase</shortName>
        <ecNumber evidence="5">2.1.1.297</ecNumber>
    </recommendedName>
    <alternativeName>
        <fullName evidence="5">N5-glutamine methyltransferase PrmC</fullName>
    </alternativeName>
    <alternativeName>
        <fullName evidence="5">Protein-(glutamine-N5) MTase PrmC</fullName>
    </alternativeName>
    <alternativeName>
        <fullName evidence="5">Protein-glutamine N-methyltransferase PrmC</fullName>
    </alternativeName>
</protein>
<reference evidence="8 9" key="2">
    <citation type="submission" date="2014-05" db="EMBL/GenBank/DDBJ databases">
        <title>Draft genome sequence of Halobacillus karajensis HK-03.</title>
        <authorList>
            <person name="Khelaifia S."/>
            <person name="Croce O."/>
            <person name="Lagier J.C."/>
            <person name="Raoult D."/>
        </authorList>
    </citation>
    <scope>NUCLEOTIDE SEQUENCE [LARGE SCALE GENOMIC DNA]</scope>
    <source>
        <strain evidence="8 9">HD-03</strain>
    </source>
</reference>
<feature type="binding site" evidence="5">
    <location>
        <position position="152"/>
    </location>
    <ligand>
        <name>S-adenosyl-L-methionine</name>
        <dbReference type="ChEBI" id="CHEBI:59789"/>
    </ligand>
</feature>
<feature type="binding site" evidence="5">
    <location>
        <position position="194"/>
    </location>
    <ligand>
        <name>S-adenosyl-L-methionine</name>
        <dbReference type="ChEBI" id="CHEBI:59789"/>
    </ligand>
</feature>
<dbReference type="EMBL" id="CCDI010000001">
    <property type="protein sequence ID" value="CDQ23109.1"/>
    <property type="molecule type" value="Genomic_DNA"/>
</dbReference>
<dbReference type="PANTHER" id="PTHR18895:SF74">
    <property type="entry name" value="MTRF1L RELEASE FACTOR GLUTAMINE METHYLTRANSFERASE"/>
    <property type="match status" value="1"/>
</dbReference>
<dbReference type="GO" id="GO:0003676">
    <property type="term" value="F:nucleic acid binding"/>
    <property type="evidence" value="ECO:0007669"/>
    <property type="project" value="InterPro"/>
</dbReference>
<dbReference type="NCBIfam" id="TIGR03534">
    <property type="entry name" value="RF_mod_PrmC"/>
    <property type="match status" value="1"/>
</dbReference>
<dbReference type="InterPro" id="IPR004556">
    <property type="entry name" value="HemK-like"/>
</dbReference>
<dbReference type="InterPro" id="IPR040758">
    <property type="entry name" value="PrmC_N"/>
</dbReference>
<comment type="catalytic activity">
    <reaction evidence="4 5">
        <text>L-glutaminyl-[peptide chain release factor] + S-adenosyl-L-methionine = N(5)-methyl-L-glutaminyl-[peptide chain release factor] + S-adenosyl-L-homocysteine + H(+)</text>
        <dbReference type="Rhea" id="RHEA:42896"/>
        <dbReference type="Rhea" id="RHEA-COMP:10271"/>
        <dbReference type="Rhea" id="RHEA-COMP:10272"/>
        <dbReference type="ChEBI" id="CHEBI:15378"/>
        <dbReference type="ChEBI" id="CHEBI:30011"/>
        <dbReference type="ChEBI" id="CHEBI:57856"/>
        <dbReference type="ChEBI" id="CHEBI:59789"/>
        <dbReference type="ChEBI" id="CHEBI:61891"/>
        <dbReference type="EC" id="2.1.1.297"/>
    </reaction>
</comment>
<dbReference type="SUPFAM" id="SSF53335">
    <property type="entry name" value="S-adenosyl-L-methionine-dependent methyltransferases"/>
    <property type="match status" value="1"/>
</dbReference>
<keyword evidence="9" id="KW-1185">Reference proteome</keyword>
<evidence type="ECO:0000256" key="4">
    <source>
        <dbReference type="ARBA" id="ARBA00048391"/>
    </source>
</evidence>
<evidence type="ECO:0000256" key="5">
    <source>
        <dbReference type="HAMAP-Rule" id="MF_02126"/>
    </source>
</evidence>
<evidence type="ECO:0000256" key="3">
    <source>
        <dbReference type="ARBA" id="ARBA00022691"/>
    </source>
</evidence>
<feature type="binding site" evidence="5">
    <location>
        <begin position="129"/>
        <end position="133"/>
    </location>
    <ligand>
        <name>S-adenosyl-L-methionine</name>
        <dbReference type="ChEBI" id="CHEBI:59789"/>
    </ligand>
</feature>
<feature type="domain" description="Release factor glutamine methyltransferase N-terminal" evidence="7">
    <location>
        <begin position="13"/>
        <end position="82"/>
    </location>
</feature>
<dbReference type="Gene3D" id="1.10.8.10">
    <property type="entry name" value="DNA helicase RuvA subunit, C-terminal domain"/>
    <property type="match status" value="1"/>
</dbReference>
<dbReference type="Proteomes" id="UP000028868">
    <property type="component" value="Unassembled WGS sequence"/>
</dbReference>
<dbReference type="EC" id="2.1.1.297" evidence="5"/>
<keyword evidence="1 5" id="KW-0489">Methyltransferase</keyword>
<dbReference type="HAMAP" id="MF_02126">
    <property type="entry name" value="RF_methyltr_PrmC"/>
    <property type="match status" value="1"/>
</dbReference>
<proteinExistence type="inferred from homology"/>
<comment type="similarity">
    <text evidence="5">Belongs to the protein N5-glutamine methyltransferase family. PrmC subfamily.</text>
</comment>
<dbReference type="PROSITE" id="PS00092">
    <property type="entry name" value="N6_MTASE"/>
    <property type="match status" value="1"/>
</dbReference>
<evidence type="ECO:0000313" key="9">
    <source>
        <dbReference type="Proteomes" id="UP000028868"/>
    </source>
</evidence>